<keyword evidence="3" id="KW-1185">Reference proteome</keyword>
<feature type="compositionally biased region" description="Acidic residues" evidence="1">
    <location>
        <begin position="41"/>
        <end position="55"/>
    </location>
</feature>
<feature type="region of interest" description="Disordered" evidence="1">
    <location>
        <begin position="1"/>
        <end position="78"/>
    </location>
</feature>
<accession>A0A5N5CU95</accession>
<feature type="compositionally biased region" description="Pro residues" evidence="1">
    <location>
        <begin position="117"/>
        <end position="146"/>
    </location>
</feature>
<name>A0A5N5CU95_9PEZI</name>
<dbReference type="AlphaFoldDB" id="A0A5N5CU95"/>
<proteinExistence type="predicted"/>
<protein>
    <submittedName>
        <fullName evidence="2">Uncharacterized protein</fullName>
    </submittedName>
</protein>
<feature type="compositionally biased region" description="Acidic residues" evidence="1">
    <location>
        <begin position="68"/>
        <end position="78"/>
    </location>
</feature>
<reference evidence="2 3" key="1">
    <citation type="journal article" date="2019" name="Sci. Rep.">
        <title>A multi-omics analysis of the grapevine pathogen Lasiodiplodia theobromae reveals that temperature affects the expression of virulence- and pathogenicity-related genes.</title>
        <authorList>
            <person name="Felix C."/>
            <person name="Meneses R."/>
            <person name="Goncalves M.F.M."/>
            <person name="Tilleman L."/>
            <person name="Duarte A.S."/>
            <person name="Jorrin-Novo J.V."/>
            <person name="Van de Peer Y."/>
            <person name="Deforce D."/>
            <person name="Van Nieuwerburgh F."/>
            <person name="Esteves A.C."/>
            <person name="Alves A."/>
        </authorList>
    </citation>
    <scope>NUCLEOTIDE SEQUENCE [LARGE SCALE GENOMIC DNA]</scope>
    <source>
        <strain evidence="2 3">LA-SOL3</strain>
    </source>
</reference>
<sequence length="396" mass="43579">MHRYESFGGLSDGELDEDLDTTYLPSSPTPGPRVRPRAAMDGEDYMDLSLDDNEATSETSVYASLDGDHDEEETSDAVFEEANEQAEAQEAEAEENLLHARRRRHVHFSSSSSSSISPPPPPQTRPPRAPAPPPSSPPMPPPPRPATQPIHITLSRCPTMTAGQPPLHIRINTIRRGLLPSSQPNSATILAARRAARTALATTRQRLVAIFTSFGMRDRDSIVDWDAIDAALTTKAIDDGNAPPPPIDEATQREVDGWLTRRMGSYTGRGVTEVYPEEYYDDDYGDRDSGEAAAAAAAEGRRPQRQGQGRKNCMIKGCCEMRVVFASKMQMQAVVRAIEAEGAMGDGVRSMATVLRFWNEEWRVENPDLAIEADDLGVGDMLRLNAIRPLDKVWEE</sequence>
<evidence type="ECO:0000313" key="2">
    <source>
        <dbReference type="EMBL" id="KAB2568927.1"/>
    </source>
</evidence>
<organism evidence="2 3">
    <name type="scientific">Lasiodiplodia theobromae</name>
    <dbReference type="NCBI Taxonomy" id="45133"/>
    <lineage>
        <taxon>Eukaryota</taxon>
        <taxon>Fungi</taxon>
        <taxon>Dikarya</taxon>
        <taxon>Ascomycota</taxon>
        <taxon>Pezizomycotina</taxon>
        <taxon>Dothideomycetes</taxon>
        <taxon>Dothideomycetes incertae sedis</taxon>
        <taxon>Botryosphaeriales</taxon>
        <taxon>Botryosphaeriaceae</taxon>
        <taxon>Lasiodiplodia</taxon>
    </lineage>
</organism>
<comment type="caution">
    <text evidence="2">The sequence shown here is derived from an EMBL/GenBank/DDBJ whole genome shotgun (WGS) entry which is preliminary data.</text>
</comment>
<evidence type="ECO:0000256" key="1">
    <source>
        <dbReference type="SAM" id="MobiDB-lite"/>
    </source>
</evidence>
<dbReference type="EMBL" id="VCHE01000251">
    <property type="protein sequence ID" value="KAB2568927.1"/>
    <property type="molecule type" value="Genomic_DNA"/>
</dbReference>
<feature type="region of interest" description="Disordered" evidence="1">
    <location>
        <begin position="104"/>
        <end position="150"/>
    </location>
</feature>
<evidence type="ECO:0000313" key="3">
    <source>
        <dbReference type="Proteomes" id="UP000325902"/>
    </source>
</evidence>
<gene>
    <name evidence="2" type="ORF">DBV05_g12397</name>
</gene>
<dbReference type="Proteomes" id="UP000325902">
    <property type="component" value="Unassembled WGS sequence"/>
</dbReference>